<proteinExistence type="predicted"/>
<feature type="compositionally biased region" description="Pro residues" evidence="1">
    <location>
        <begin position="29"/>
        <end position="39"/>
    </location>
</feature>
<evidence type="ECO:0000313" key="3">
    <source>
        <dbReference type="Proteomes" id="UP000217103"/>
    </source>
</evidence>
<dbReference type="Proteomes" id="UP000217103">
    <property type="component" value="Unassembled WGS sequence"/>
</dbReference>
<reference evidence="2 3" key="1">
    <citation type="submission" date="2016-10" db="EMBL/GenBank/DDBJ databases">
        <authorList>
            <person name="de Groot N.N."/>
        </authorList>
    </citation>
    <scope>NUCLEOTIDE SEQUENCE [LARGE SCALE GENOMIC DNA]</scope>
    <source>
        <strain evidence="2 3">DSM 43794</strain>
    </source>
</reference>
<evidence type="ECO:0000313" key="2">
    <source>
        <dbReference type="EMBL" id="SDR26570.1"/>
    </source>
</evidence>
<feature type="region of interest" description="Disordered" evidence="1">
    <location>
        <begin position="1"/>
        <end position="268"/>
    </location>
</feature>
<dbReference type="STRING" id="35622.SAMN04489764_4598"/>
<feature type="compositionally biased region" description="Low complexity" evidence="1">
    <location>
        <begin position="132"/>
        <end position="146"/>
    </location>
</feature>
<feature type="compositionally biased region" description="Basic residues" evidence="1">
    <location>
        <begin position="171"/>
        <end position="182"/>
    </location>
</feature>
<feature type="compositionally biased region" description="Basic and acidic residues" evidence="1">
    <location>
        <begin position="94"/>
        <end position="116"/>
    </location>
</feature>
<keyword evidence="3" id="KW-1185">Reference proteome</keyword>
<name>A0A1H1HM47_9ACTN</name>
<sequence length="268" mass="28540">MPGRAAGRPLGRSATGSVWPGREPRRLRPPPGGTAPPQRPAGGRRGARRRSGSPMAERSERRPEDAVHDAWTHRRGRASPRPPTSGCSRSSKPPGERAPRFGGPRNEDDHPRDAHPEPAYAESRRTRPAVPPRACAPGRAGRAPTPSVLSRIEAAVPTPKDRRACTCRGRVPLRRAPPRRRGPGPSGGSGGPGIGGARPADRPWSHPIATGDGTSKAAHRAAPGRTGPLTRRPPRRRRDIPAVPLPRRTHQLRPAEAGSASNSPEESS</sequence>
<accession>A0A1H1HM47</accession>
<dbReference type="AlphaFoldDB" id="A0A1H1HM47"/>
<organism evidence="2 3">
    <name type="scientific">Thermostaphylospora chromogena</name>
    <dbReference type="NCBI Taxonomy" id="35622"/>
    <lineage>
        <taxon>Bacteria</taxon>
        <taxon>Bacillati</taxon>
        <taxon>Actinomycetota</taxon>
        <taxon>Actinomycetes</taxon>
        <taxon>Streptosporangiales</taxon>
        <taxon>Thermomonosporaceae</taxon>
        <taxon>Thermostaphylospora</taxon>
    </lineage>
</organism>
<feature type="compositionally biased region" description="Gly residues" evidence="1">
    <location>
        <begin position="184"/>
        <end position="196"/>
    </location>
</feature>
<protein>
    <submittedName>
        <fullName evidence="2">Uncharacterized protein</fullName>
    </submittedName>
</protein>
<gene>
    <name evidence="2" type="ORF">SAMN04489764_4598</name>
</gene>
<evidence type="ECO:0000256" key="1">
    <source>
        <dbReference type="SAM" id="MobiDB-lite"/>
    </source>
</evidence>
<feature type="compositionally biased region" description="Polar residues" evidence="1">
    <location>
        <begin position="259"/>
        <end position="268"/>
    </location>
</feature>
<dbReference type="EMBL" id="FNKK01000002">
    <property type="protein sequence ID" value="SDR26570.1"/>
    <property type="molecule type" value="Genomic_DNA"/>
</dbReference>
<feature type="compositionally biased region" description="Basic and acidic residues" evidence="1">
    <location>
        <begin position="57"/>
        <end position="72"/>
    </location>
</feature>